<dbReference type="STRING" id="39029.BSR42_05240"/>
<dbReference type="InterPro" id="IPR005467">
    <property type="entry name" value="His_kinase_dom"/>
</dbReference>
<evidence type="ECO:0000256" key="7">
    <source>
        <dbReference type="ARBA" id="ARBA00023012"/>
    </source>
</evidence>
<dbReference type="PANTHER" id="PTHR45453:SF1">
    <property type="entry name" value="PHOSPHATE REGULON SENSOR PROTEIN PHOR"/>
    <property type="match status" value="1"/>
</dbReference>
<dbReference type="InterPro" id="IPR036097">
    <property type="entry name" value="HisK_dim/P_sf"/>
</dbReference>
<keyword evidence="8" id="KW-0175">Coiled coil</keyword>
<dbReference type="GO" id="GO:0005886">
    <property type="term" value="C:plasma membrane"/>
    <property type="evidence" value="ECO:0007669"/>
    <property type="project" value="TreeGrafter"/>
</dbReference>
<dbReference type="InterPro" id="IPR036890">
    <property type="entry name" value="HATPase_C_sf"/>
</dbReference>
<accession>A0A0J6WWN0</accession>
<dbReference type="GO" id="GO:0016036">
    <property type="term" value="P:cellular response to phosphate starvation"/>
    <property type="evidence" value="ECO:0007669"/>
    <property type="project" value="TreeGrafter"/>
</dbReference>
<dbReference type="CDD" id="cd06225">
    <property type="entry name" value="HAMP"/>
    <property type="match status" value="1"/>
</dbReference>
<evidence type="ECO:0000256" key="1">
    <source>
        <dbReference type="ARBA" id="ARBA00000085"/>
    </source>
</evidence>
<comment type="subcellular location">
    <subcellularLocation>
        <location evidence="2">Membrane</location>
    </subcellularLocation>
</comment>
<evidence type="ECO:0000259" key="9">
    <source>
        <dbReference type="PROSITE" id="PS50109"/>
    </source>
</evidence>
<dbReference type="Pfam" id="PF02518">
    <property type="entry name" value="HATPase_c"/>
    <property type="match status" value="1"/>
</dbReference>
<dbReference type="Gene3D" id="1.10.287.130">
    <property type="match status" value="1"/>
</dbReference>
<evidence type="ECO:0000256" key="3">
    <source>
        <dbReference type="ARBA" id="ARBA00012438"/>
    </source>
</evidence>
<keyword evidence="5" id="KW-0808">Transferase</keyword>
<dbReference type="CDD" id="cd00082">
    <property type="entry name" value="HisKA"/>
    <property type="match status" value="1"/>
</dbReference>
<dbReference type="Pfam" id="PF00512">
    <property type="entry name" value="HisKA"/>
    <property type="match status" value="1"/>
</dbReference>
<dbReference type="InParanoid" id="A0A0J6WWN0"/>
<dbReference type="InterPro" id="IPR003661">
    <property type="entry name" value="HisK_dim/P_dom"/>
</dbReference>
<evidence type="ECO:0000256" key="5">
    <source>
        <dbReference type="ARBA" id="ARBA00022679"/>
    </source>
</evidence>
<dbReference type="InterPro" id="IPR003594">
    <property type="entry name" value="HATPase_dom"/>
</dbReference>
<dbReference type="PROSITE" id="PS50109">
    <property type="entry name" value="HIS_KIN"/>
    <property type="match status" value="1"/>
</dbReference>
<name>A0A0J6WWN0_9FIRM</name>
<dbReference type="EMBL" id="LEKT01000029">
    <property type="protein sequence ID" value="KMO86237.1"/>
    <property type="molecule type" value="Genomic_DNA"/>
</dbReference>
<keyword evidence="11" id="KW-1185">Reference proteome</keyword>
<feature type="domain" description="Histidine kinase" evidence="9">
    <location>
        <begin position="66"/>
        <end position="285"/>
    </location>
</feature>
<comment type="caution">
    <text evidence="10">The sequence shown here is derived from an EMBL/GenBank/DDBJ whole genome shotgun (WGS) entry which is preliminary data.</text>
</comment>
<dbReference type="SUPFAM" id="SSF55874">
    <property type="entry name" value="ATPase domain of HSP90 chaperone/DNA topoisomerase II/histidine kinase"/>
    <property type="match status" value="1"/>
</dbReference>
<dbReference type="GO" id="GO:0004721">
    <property type="term" value="F:phosphoprotein phosphatase activity"/>
    <property type="evidence" value="ECO:0007669"/>
    <property type="project" value="TreeGrafter"/>
</dbReference>
<dbReference type="FunFam" id="1.10.287.130:FF:000001">
    <property type="entry name" value="Two-component sensor histidine kinase"/>
    <property type="match status" value="1"/>
</dbReference>
<sequence>MTQLDFSKKWHGTRKDEIGQLGSSLNMLSQQLNTALNALKESNGELQKQLNKAKEVEHMRKSFISAVSHELKTPLAIIQGYAEGLDSLDVDEDTRQRYCKIIHSETEKMDSLVKDLLNLSRLETGSFRLEMTTFDFGALADEAKERFANTLSHKQILMEWNLPEEMAVYGDPERVDMILTNLLSNAIDYTGAGRKIVIDAVSQEGIYTICIYNQGIQIPEEYQKRIWEPFYKVDTSRTRNLQRTFGGHGLGLGIVSALVKLHGQRYGMRNETDGVTFWFTLAAAPQVDTADRA</sequence>
<dbReference type="SUPFAM" id="SSF47384">
    <property type="entry name" value="Homodimeric domain of signal transducing histidine kinase"/>
    <property type="match status" value="1"/>
</dbReference>
<evidence type="ECO:0000313" key="10">
    <source>
        <dbReference type="EMBL" id="KMO86237.1"/>
    </source>
</evidence>
<keyword evidence="4" id="KW-0597">Phosphoprotein</keyword>
<dbReference type="PANTHER" id="PTHR45453">
    <property type="entry name" value="PHOSPHATE REGULON SENSOR PROTEIN PHOR"/>
    <property type="match status" value="1"/>
</dbReference>
<organism evidence="10 11">
    <name type="scientific">Megasphaera cerevisiae DSM 20462</name>
    <dbReference type="NCBI Taxonomy" id="1122219"/>
    <lineage>
        <taxon>Bacteria</taxon>
        <taxon>Bacillati</taxon>
        <taxon>Bacillota</taxon>
        <taxon>Negativicutes</taxon>
        <taxon>Veillonellales</taxon>
        <taxon>Veillonellaceae</taxon>
        <taxon>Megasphaera</taxon>
    </lineage>
</organism>
<evidence type="ECO:0000256" key="4">
    <source>
        <dbReference type="ARBA" id="ARBA00022553"/>
    </source>
</evidence>
<evidence type="ECO:0000256" key="8">
    <source>
        <dbReference type="SAM" id="Coils"/>
    </source>
</evidence>
<dbReference type="InterPro" id="IPR050351">
    <property type="entry name" value="BphY/WalK/GraS-like"/>
</dbReference>
<dbReference type="PATRIC" id="fig|1122219.3.peg.1566"/>
<keyword evidence="6 10" id="KW-0418">Kinase</keyword>
<reference evidence="10 11" key="1">
    <citation type="submission" date="2015-06" db="EMBL/GenBank/DDBJ databases">
        <title>Draft genome sequence of beer spoilage bacterium Megasphaera cerevisiae type strain 20462.</title>
        <authorList>
            <person name="Kutumbaka K."/>
            <person name="Pasmowitz J."/>
            <person name="Mategko J."/>
            <person name="Reyes D."/>
            <person name="Friedrich A."/>
            <person name="Han S."/>
            <person name="Martens-Habbena W."/>
            <person name="Neal-McKinney J."/>
            <person name="Janagama H.K."/>
            <person name="Nadala C."/>
            <person name="Samadpour M."/>
        </authorList>
    </citation>
    <scope>NUCLEOTIDE SEQUENCE [LARGE SCALE GENOMIC DNA]</scope>
    <source>
        <strain evidence="10 11">DSM 20462</strain>
    </source>
</reference>
<evidence type="ECO:0000256" key="2">
    <source>
        <dbReference type="ARBA" id="ARBA00004370"/>
    </source>
</evidence>
<dbReference type="SMART" id="SM00388">
    <property type="entry name" value="HisKA"/>
    <property type="match status" value="1"/>
</dbReference>
<comment type="catalytic activity">
    <reaction evidence="1">
        <text>ATP + protein L-histidine = ADP + protein N-phospho-L-histidine.</text>
        <dbReference type="EC" id="2.7.13.3"/>
    </reaction>
</comment>
<dbReference type="GO" id="GO:0000155">
    <property type="term" value="F:phosphorelay sensor kinase activity"/>
    <property type="evidence" value="ECO:0007669"/>
    <property type="project" value="InterPro"/>
</dbReference>
<dbReference type="SMART" id="SM00387">
    <property type="entry name" value="HATPase_c"/>
    <property type="match status" value="1"/>
</dbReference>
<proteinExistence type="predicted"/>
<protein>
    <recommendedName>
        <fullName evidence="3">histidine kinase</fullName>
        <ecNumber evidence="3">2.7.13.3</ecNumber>
    </recommendedName>
</protein>
<keyword evidence="7" id="KW-0902">Two-component regulatory system</keyword>
<gene>
    <name evidence="10" type="ORF">AB840_09270</name>
</gene>
<feature type="coiled-coil region" evidence="8">
    <location>
        <begin position="25"/>
        <end position="59"/>
    </location>
</feature>
<evidence type="ECO:0000313" key="11">
    <source>
        <dbReference type="Proteomes" id="UP000036503"/>
    </source>
</evidence>
<dbReference type="EC" id="2.7.13.3" evidence="3"/>
<dbReference type="Proteomes" id="UP000036503">
    <property type="component" value="Unassembled WGS sequence"/>
</dbReference>
<dbReference type="Gene3D" id="3.30.565.10">
    <property type="entry name" value="Histidine kinase-like ATPase, C-terminal domain"/>
    <property type="match status" value="1"/>
</dbReference>
<evidence type="ECO:0000256" key="6">
    <source>
        <dbReference type="ARBA" id="ARBA00022777"/>
    </source>
</evidence>
<dbReference type="AlphaFoldDB" id="A0A0J6WWN0"/>